<dbReference type="SUPFAM" id="SSF49265">
    <property type="entry name" value="Fibronectin type III"/>
    <property type="match status" value="1"/>
</dbReference>
<dbReference type="InterPro" id="IPR000082">
    <property type="entry name" value="SEA_dom"/>
</dbReference>
<dbReference type="InterPro" id="IPR042235">
    <property type="entry name" value="ZP-C_dom"/>
</dbReference>
<dbReference type="Pfam" id="PF07645">
    <property type="entry name" value="EGF_CA"/>
    <property type="match status" value="1"/>
</dbReference>
<dbReference type="RefSeq" id="XP_013917070.1">
    <property type="nucleotide sequence ID" value="XM_014061595.1"/>
</dbReference>
<dbReference type="InterPro" id="IPR049883">
    <property type="entry name" value="NOTCH1_EGF-like"/>
</dbReference>
<comment type="caution">
    <text evidence="5">Lacks conserved residue(s) required for the propagation of feature annotation.</text>
</comment>
<dbReference type="Proteomes" id="UP000504617">
    <property type="component" value="Unplaced"/>
</dbReference>
<dbReference type="GO" id="GO:0071944">
    <property type="term" value="C:cell periphery"/>
    <property type="evidence" value="ECO:0007669"/>
    <property type="project" value="UniProtKB-ARBA"/>
</dbReference>
<dbReference type="Gene3D" id="2.10.25.10">
    <property type="entry name" value="Laminin"/>
    <property type="match status" value="1"/>
</dbReference>
<dbReference type="PROSITE" id="PS50026">
    <property type="entry name" value="EGF_3"/>
    <property type="match status" value="1"/>
</dbReference>
<reference evidence="12" key="1">
    <citation type="submission" date="2025-08" db="UniProtKB">
        <authorList>
            <consortium name="RefSeq"/>
        </authorList>
    </citation>
    <scope>IDENTIFICATION</scope>
    <source>
        <tissue evidence="12">Skeletal muscle</tissue>
    </source>
</reference>
<feature type="domain" description="ZP" evidence="10">
    <location>
        <begin position="792"/>
        <end position="1034"/>
    </location>
</feature>
<keyword evidence="1 5" id="KW-0245">EGF-like domain</keyword>
<evidence type="ECO:0000259" key="9">
    <source>
        <dbReference type="PROSITE" id="PS50026"/>
    </source>
</evidence>
<keyword evidence="2" id="KW-0732">Signal</keyword>
<evidence type="ECO:0000256" key="2">
    <source>
        <dbReference type="ARBA" id="ARBA00022729"/>
    </source>
</evidence>
<feature type="compositionally biased region" description="Low complexity" evidence="6">
    <location>
        <begin position="716"/>
        <end position="728"/>
    </location>
</feature>
<feature type="transmembrane region" description="Helical" evidence="7">
    <location>
        <begin position="1074"/>
        <end position="1096"/>
    </location>
</feature>
<dbReference type="CTD" id="89766"/>
<dbReference type="OrthoDB" id="10040649at2759"/>
<evidence type="ECO:0000256" key="6">
    <source>
        <dbReference type="SAM" id="MobiDB-lite"/>
    </source>
</evidence>
<evidence type="ECO:0000259" key="10">
    <source>
        <dbReference type="PROSITE" id="PS51034"/>
    </source>
</evidence>
<dbReference type="GeneID" id="106545135"/>
<dbReference type="SMART" id="SM00181">
    <property type="entry name" value="EGF"/>
    <property type="match status" value="1"/>
</dbReference>
<gene>
    <name evidence="12" type="primary">UMODL1</name>
</gene>
<dbReference type="KEGG" id="tsr:106545135"/>
<evidence type="ECO:0000256" key="4">
    <source>
        <dbReference type="ARBA" id="ARBA00023157"/>
    </source>
</evidence>
<dbReference type="InterPro" id="IPR001881">
    <property type="entry name" value="EGF-like_Ca-bd_dom"/>
</dbReference>
<feature type="domain" description="SEA" evidence="8">
    <location>
        <begin position="545"/>
        <end position="657"/>
    </location>
</feature>
<dbReference type="PANTHER" id="PTHR14002:SF22">
    <property type="entry name" value="UROMODULIN-LIKE 1"/>
    <property type="match status" value="1"/>
</dbReference>
<dbReference type="InterPro" id="IPR036364">
    <property type="entry name" value="SEA_dom_sf"/>
</dbReference>
<dbReference type="PROSITE" id="PS00010">
    <property type="entry name" value="ASX_HYDROXYL"/>
    <property type="match status" value="1"/>
</dbReference>
<organism evidence="11 12">
    <name type="scientific">Thamnophis sirtalis</name>
    <dbReference type="NCBI Taxonomy" id="35019"/>
    <lineage>
        <taxon>Eukaryota</taxon>
        <taxon>Metazoa</taxon>
        <taxon>Chordata</taxon>
        <taxon>Craniata</taxon>
        <taxon>Vertebrata</taxon>
        <taxon>Euteleostomi</taxon>
        <taxon>Lepidosauria</taxon>
        <taxon>Squamata</taxon>
        <taxon>Bifurcata</taxon>
        <taxon>Unidentata</taxon>
        <taxon>Episquamata</taxon>
        <taxon>Toxicofera</taxon>
        <taxon>Serpentes</taxon>
        <taxon>Colubroidea</taxon>
        <taxon>Colubridae</taxon>
        <taxon>Natricinae</taxon>
        <taxon>Thamnophis</taxon>
    </lineage>
</organism>
<feature type="domain" description="EGF-like" evidence="9">
    <location>
        <begin position="654"/>
        <end position="692"/>
    </location>
</feature>
<dbReference type="GO" id="GO:0005509">
    <property type="term" value="F:calcium ion binding"/>
    <property type="evidence" value="ECO:0007669"/>
    <property type="project" value="InterPro"/>
</dbReference>
<evidence type="ECO:0000256" key="7">
    <source>
        <dbReference type="SAM" id="Phobius"/>
    </source>
</evidence>
<keyword evidence="7" id="KW-0472">Membrane</keyword>
<dbReference type="InterPro" id="IPR036116">
    <property type="entry name" value="FN3_sf"/>
</dbReference>
<keyword evidence="11" id="KW-1185">Reference proteome</keyword>
<dbReference type="SMART" id="SM00241">
    <property type="entry name" value="ZP"/>
    <property type="match status" value="1"/>
</dbReference>
<dbReference type="InterPro" id="IPR001507">
    <property type="entry name" value="ZP_dom"/>
</dbReference>
<dbReference type="Gene3D" id="2.60.40.3210">
    <property type="entry name" value="Zona pellucida, ZP-N domain"/>
    <property type="match status" value="1"/>
</dbReference>
<evidence type="ECO:0000313" key="11">
    <source>
        <dbReference type="Proteomes" id="UP000504617"/>
    </source>
</evidence>
<feature type="compositionally biased region" description="Polar residues" evidence="6">
    <location>
        <begin position="358"/>
        <end position="378"/>
    </location>
</feature>
<evidence type="ECO:0000313" key="12">
    <source>
        <dbReference type="RefSeq" id="XP_013917070.1"/>
    </source>
</evidence>
<dbReference type="PANTHER" id="PTHR14002">
    <property type="entry name" value="ENDOGLIN/TGF-BETA RECEPTOR TYPE III"/>
    <property type="match status" value="1"/>
</dbReference>
<dbReference type="AlphaFoldDB" id="A0A6I9Y8K2"/>
<name>A0A6I9Y8K2_9SAUR</name>
<evidence type="ECO:0000256" key="3">
    <source>
        <dbReference type="ARBA" id="ARBA00022737"/>
    </source>
</evidence>
<accession>A0A6I9Y8K2</accession>
<protein>
    <submittedName>
        <fullName evidence="12">Uromodulin-like 1</fullName>
    </submittedName>
</protein>
<dbReference type="Pfam" id="PF01390">
    <property type="entry name" value="SEA"/>
    <property type="match status" value="1"/>
</dbReference>
<dbReference type="Pfam" id="PF00100">
    <property type="entry name" value="Zona_pellucida"/>
    <property type="match status" value="1"/>
</dbReference>
<feature type="region of interest" description="Disordered" evidence="6">
    <location>
        <begin position="356"/>
        <end position="378"/>
    </location>
</feature>
<feature type="region of interest" description="Disordered" evidence="6">
    <location>
        <begin position="702"/>
        <end position="736"/>
    </location>
</feature>
<proteinExistence type="predicted"/>
<dbReference type="Pfam" id="PF23344">
    <property type="entry name" value="ZP-N"/>
    <property type="match status" value="1"/>
</dbReference>
<keyword evidence="7" id="KW-0812">Transmembrane</keyword>
<dbReference type="InterPro" id="IPR000742">
    <property type="entry name" value="EGF"/>
</dbReference>
<evidence type="ECO:0000256" key="1">
    <source>
        <dbReference type="ARBA" id="ARBA00022536"/>
    </source>
</evidence>
<sequence length="1122" mass="124683">MDCPGYKKCCKTSTGTHCSDPVPEERTVTKYWYNVSALVKTDFSELYKVAPRLLNHSRFLHSVITGALWPMNISVYHIQTTKSETYANTLASRFLLGLQQLVPLDNISSLLKKIVIRVSEVIDIVVKDCDHDIPNILIKNTHSSNLLRNSRSAEPEINVSVDSECDPPSIRNHNIFNVTSSSFEASWSINSSQNHSFRVEVYKGKELVERMEITDMKLTMLNLEASVMYTMSISYEACGKNVTSSRIVKTGEIVDPVTTQGSNVTDYTTTTPFSKAEIQEVSSFTKYTEATVLPSSGIQESSTLSAGKTLATSQKMNISGNFRKNSTLNSPETVTLAPKWSGNVTISNGTVAEERWTTQDQQNSSMTSSPGVSNIENYSFKSNEPTVEASTTRFSIERSSENVIAVNVTENAKFHALNHTLDRHIGGTNSSWSNERNSTAPPSSFKKNMAISLATDLSAVFPAERIFFSSVMNTSFQIAWTTHFSANTTFHFLLFEQEQLIKKIKTQSCHLNISELKPGTLYTVKIKPDFYGNESKIVQRKIKTAAQKFNGTIRITNLNYSSEFSNSRSEKHQNFSKMFLNEVRTSLPPNILQKMDAGMINISIVSIIPGSIVVNFSLLIPTDMDARNVSESLLEAFRNSSLFKVDNSSLSIYDNNECEREETDCSPNASCYNIYGSYECKCKEGFVSVNAERPGRNCEVLSSSLSSGDERSKEWSSTTLPLTYPSTSDPMPSSAKDNFSISSGRSLENATANTTINKQNINQRTNISDLPQNSPLIKSSAAGSIKEAVQVLCEFEKIVVSIKKNFLHQQSIPETSLYLGNPRCNVTSSNSSHVVLQTGWNECETEIQTNTTHTIARTVLRNDYSSHGIIYHLKISSQIHCIFQNNLLTSSGYTSEGIYTIFEDLHGSGHFLTEMRLLIGNSPIPQNFSISGSDNIVIEVGVQTRSKKLKVVVSQCWATPTNNSMDPRSFHFIHGGCPVPNTNTNVIANGIANRARFKLKIFSFVNGSVVYLHCKIQICVELPKSTCRTNCQGFRFWKTGEIIDTPKTTWGPLRKFSGKPLAGLKEKKKSGMGVGYIVLIVIGVLVLALGIAGLLVCRYKHKAGTYDIKRRTECFNYRAFHD</sequence>
<dbReference type="PROSITE" id="PS01187">
    <property type="entry name" value="EGF_CA"/>
    <property type="match status" value="1"/>
</dbReference>
<keyword evidence="3" id="KW-0677">Repeat</keyword>
<dbReference type="InterPro" id="IPR018097">
    <property type="entry name" value="EGF_Ca-bd_CS"/>
</dbReference>
<dbReference type="Gene3D" id="2.60.40.4100">
    <property type="entry name" value="Zona pellucida, ZP-C domain"/>
    <property type="match status" value="1"/>
</dbReference>
<keyword evidence="7" id="KW-1133">Transmembrane helix</keyword>
<dbReference type="InterPro" id="IPR055355">
    <property type="entry name" value="ZP-C"/>
</dbReference>
<dbReference type="InterPro" id="IPR055356">
    <property type="entry name" value="ZP-N"/>
</dbReference>
<dbReference type="SMART" id="SM00179">
    <property type="entry name" value="EGF_CA"/>
    <property type="match status" value="1"/>
</dbReference>
<dbReference type="PROSITE" id="PS50024">
    <property type="entry name" value="SEA"/>
    <property type="match status" value="1"/>
</dbReference>
<dbReference type="CDD" id="cd00054">
    <property type="entry name" value="EGF_CA"/>
    <property type="match status" value="1"/>
</dbReference>
<dbReference type="PROSITE" id="PS51034">
    <property type="entry name" value="ZP_2"/>
    <property type="match status" value="1"/>
</dbReference>
<dbReference type="FunFam" id="2.10.25.10:FF:000038">
    <property type="entry name" value="Fibrillin 2"/>
    <property type="match status" value="1"/>
</dbReference>
<dbReference type="InterPro" id="IPR000152">
    <property type="entry name" value="EGF-type_Asp/Asn_hydroxyl_site"/>
</dbReference>
<evidence type="ECO:0000256" key="5">
    <source>
        <dbReference type="PROSITE-ProRule" id="PRU00076"/>
    </source>
</evidence>
<evidence type="ECO:0000259" key="8">
    <source>
        <dbReference type="PROSITE" id="PS50024"/>
    </source>
</evidence>
<dbReference type="SUPFAM" id="SSF82671">
    <property type="entry name" value="SEA domain"/>
    <property type="match status" value="1"/>
</dbReference>
<keyword evidence="4" id="KW-1015">Disulfide bond</keyword>
<dbReference type="SUPFAM" id="SSF57196">
    <property type="entry name" value="EGF/Laminin"/>
    <property type="match status" value="1"/>
</dbReference>